<dbReference type="SUPFAM" id="SSF47203">
    <property type="entry name" value="Acyl-CoA dehydrogenase C-terminal domain-like"/>
    <property type="match status" value="1"/>
</dbReference>
<protein>
    <submittedName>
        <fullName evidence="11">Acyl-CoA dehydrogenase family protein</fullName>
    </submittedName>
</protein>
<keyword evidence="4 7" id="KW-0274">FAD</keyword>
<dbReference type="EMBL" id="BAAABM010000053">
    <property type="protein sequence ID" value="GAA0360156.1"/>
    <property type="molecule type" value="Genomic_DNA"/>
</dbReference>
<gene>
    <name evidence="11" type="ORF">GCM10010151_57490</name>
</gene>
<dbReference type="InterPro" id="IPR013786">
    <property type="entry name" value="AcylCoA_DH/ox_N"/>
</dbReference>
<feature type="domain" description="Acyl-CoA oxidase/dehydrogenase middle" evidence="9">
    <location>
        <begin position="127"/>
        <end position="217"/>
    </location>
</feature>
<evidence type="ECO:0000313" key="11">
    <source>
        <dbReference type="EMBL" id="GAA0360156.1"/>
    </source>
</evidence>
<comment type="caution">
    <text evidence="11">The sequence shown here is derived from an EMBL/GenBank/DDBJ whole genome shotgun (WGS) entry which is preliminary data.</text>
</comment>
<dbReference type="InterPro" id="IPR036250">
    <property type="entry name" value="AcylCo_DH-like_C"/>
</dbReference>
<dbReference type="InterPro" id="IPR046373">
    <property type="entry name" value="Acyl-CoA_Oxase/DH_mid-dom_sf"/>
</dbReference>
<comment type="similarity">
    <text evidence="2 7">Belongs to the acyl-CoA dehydrogenase family.</text>
</comment>
<sequence>MDLLRVDDQLTDEERLVRDTARRYAADRIEPHVADWFEEGVFPAAELAPELGELGFLGMHLSGYGCPGAGAVAYGVACRELEAADSGLRSFVSVQGSLAMSAIHKYGSEEQKQEWLPRMAAGRAIGCFGLTEPDHGSDPANMRTHAKREGSDWILNGSKMWITNGSIADVAVVWARTDDGVRGFLVPRGTPGFTTRDVHKKLSLRASVTSELSLDDVRLPEDATLPGVRGLRGPLGCLSEARYGIIWGAIGAGRSCYETAVEYARTREQFGRPIGGFQLTQEKLAWMEVALGQAGLVALHIGRLKEAGKVTPQQVSFGKLANVRAALDIARQARSVLGANGVTLEYPVIRHMTNLESVLTYEGTQEVHTLVLGEAITGLSAYR</sequence>
<dbReference type="Gene3D" id="1.10.540.10">
    <property type="entry name" value="Acyl-CoA dehydrogenase/oxidase, N-terminal domain"/>
    <property type="match status" value="1"/>
</dbReference>
<dbReference type="InterPro" id="IPR037069">
    <property type="entry name" value="AcylCoA_DH/ox_N_sf"/>
</dbReference>
<keyword evidence="3 7" id="KW-0285">Flavoprotein</keyword>
<keyword evidence="6 7" id="KW-0560">Oxidoreductase</keyword>
<dbReference type="Pfam" id="PF00441">
    <property type="entry name" value="Acyl-CoA_dh_1"/>
    <property type="match status" value="1"/>
</dbReference>
<evidence type="ECO:0000256" key="1">
    <source>
        <dbReference type="ARBA" id="ARBA00001974"/>
    </source>
</evidence>
<dbReference type="SUPFAM" id="SSF56645">
    <property type="entry name" value="Acyl-CoA dehydrogenase NM domain-like"/>
    <property type="match status" value="1"/>
</dbReference>
<dbReference type="Pfam" id="PF02770">
    <property type="entry name" value="Acyl-CoA_dh_M"/>
    <property type="match status" value="1"/>
</dbReference>
<proteinExistence type="inferred from homology"/>
<dbReference type="RefSeq" id="WP_252803792.1">
    <property type="nucleotide sequence ID" value="NZ_BAAABM010000053.1"/>
</dbReference>
<feature type="domain" description="Acyl-CoA dehydrogenase/oxidase C-terminal" evidence="8">
    <location>
        <begin position="229"/>
        <end position="376"/>
    </location>
</feature>
<evidence type="ECO:0000256" key="6">
    <source>
        <dbReference type="ARBA" id="ARBA00023002"/>
    </source>
</evidence>
<dbReference type="InterPro" id="IPR009075">
    <property type="entry name" value="AcylCo_DH/oxidase_C"/>
</dbReference>
<dbReference type="InterPro" id="IPR009100">
    <property type="entry name" value="AcylCoA_DH/oxidase_NM_dom_sf"/>
</dbReference>
<dbReference type="Proteomes" id="UP001501822">
    <property type="component" value="Unassembled WGS sequence"/>
</dbReference>
<evidence type="ECO:0000313" key="12">
    <source>
        <dbReference type="Proteomes" id="UP001501822"/>
    </source>
</evidence>
<keyword evidence="5" id="KW-0809">Transit peptide</keyword>
<dbReference type="InterPro" id="IPR052033">
    <property type="entry name" value="Glutaryl-CoA_DH_mitochondrial"/>
</dbReference>
<dbReference type="Gene3D" id="2.40.110.10">
    <property type="entry name" value="Butyryl-CoA Dehydrogenase, subunit A, domain 2"/>
    <property type="match status" value="1"/>
</dbReference>
<feature type="domain" description="Acyl-CoA dehydrogenase/oxidase N-terminal" evidence="10">
    <location>
        <begin position="11"/>
        <end position="122"/>
    </location>
</feature>
<evidence type="ECO:0000256" key="2">
    <source>
        <dbReference type="ARBA" id="ARBA00009347"/>
    </source>
</evidence>
<organism evidence="11 12">
    <name type="scientific">Actinoallomurus spadix</name>
    <dbReference type="NCBI Taxonomy" id="79912"/>
    <lineage>
        <taxon>Bacteria</taxon>
        <taxon>Bacillati</taxon>
        <taxon>Actinomycetota</taxon>
        <taxon>Actinomycetes</taxon>
        <taxon>Streptosporangiales</taxon>
        <taxon>Thermomonosporaceae</taxon>
        <taxon>Actinoallomurus</taxon>
    </lineage>
</organism>
<dbReference type="Pfam" id="PF02771">
    <property type="entry name" value="Acyl-CoA_dh_N"/>
    <property type="match status" value="1"/>
</dbReference>
<evidence type="ECO:0000256" key="7">
    <source>
        <dbReference type="RuleBase" id="RU362125"/>
    </source>
</evidence>
<evidence type="ECO:0000256" key="3">
    <source>
        <dbReference type="ARBA" id="ARBA00022630"/>
    </source>
</evidence>
<evidence type="ECO:0000259" key="9">
    <source>
        <dbReference type="Pfam" id="PF02770"/>
    </source>
</evidence>
<dbReference type="Gene3D" id="1.20.140.10">
    <property type="entry name" value="Butyryl-CoA Dehydrogenase, subunit A, domain 3"/>
    <property type="match status" value="1"/>
</dbReference>
<dbReference type="PANTHER" id="PTHR42807">
    <property type="entry name" value="GLUTARYL-COA DEHYDROGENASE, MITOCHONDRIAL"/>
    <property type="match status" value="1"/>
</dbReference>
<evidence type="ECO:0000259" key="10">
    <source>
        <dbReference type="Pfam" id="PF02771"/>
    </source>
</evidence>
<keyword evidence="12" id="KW-1185">Reference proteome</keyword>
<evidence type="ECO:0000256" key="4">
    <source>
        <dbReference type="ARBA" id="ARBA00022827"/>
    </source>
</evidence>
<accession>A0ABP3H1Q7</accession>
<evidence type="ECO:0000259" key="8">
    <source>
        <dbReference type="Pfam" id="PF00441"/>
    </source>
</evidence>
<name>A0ABP3H1Q7_9ACTN</name>
<comment type="cofactor">
    <cofactor evidence="1 7">
        <name>FAD</name>
        <dbReference type="ChEBI" id="CHEBI:57692"/>
    </cofactor>
</comment>
<evidence type="ECO:0000256" key="5">
    <source>
        <dbReference type="ARBA" id="ARBA00022946"/>
    </source>
</evidence>
<dbReference type="InterPro" id="IPR006091">
    <property type="entry name" value="Acyl-CoA_Oxase/DH_mid-dom"/>
</dbReference>
<dbReference type="PANTHER" id="PTHR42807:SF1">
    <property type="entry name" value="GLUTARYL-COA DEHYDROGENASE, MITOCHONDRIAL"/>
    <property type="match status" value="1"/>
</dbReference>
<reference evidence="12" key="1">
    <citation type="journal article" date="2019" name="Int. J. Syst. Evol. Microbiol.">
        <title>The Global Catalogue of Microorganisms (GCM) 10K type strain sequencing project: providing services to taxonomists for standard genome sequencing and annotation.</title>
        <authorList>
            <consortium name="The Broad Institute Genomics Platform"/>
            <consortium name="The Broad Institute Genome Sequencing Center for Infectious Disease"/>
            <person name="Wu L."/>
            <person name="Ma J."/>
        </authorList>
    </citation>
    <scope>NUCLEOTIDE SEQUENCE [LARGE SCALE GENOMIC DNA]</scope>
    <source>
        <strain evidence="12">JCM 3146</strain>
    </source>
</reference>